<dbReference type="Gene3D" id="4.10.240.10">
    <property type="entry name" value="Zn(2)-C6 fungal-type DNA-binding domain"/>
    <property type="match status" value="1"/>
</dbReference>
<evidence type="ECO:0000256" key="1">
    <source>
        <dbReference type="ARBA" id="ARBA00023242"/>
    </source>
</evidence>
<organism evidence="4 5">
    <name type="scientific">Aulographum hederae CBS 113979</name>
    <dbReference type="NCBI Taxonomy" id="1176131"/>
    <lineage>
        <taxon>Eukaryota</taxon>
        <taxon>Fungi</taxon>
        <taxon>Dikarya</taxon>
        <taxon>Ascomycota</taxon>
        <taxon>Pezizomycotina</taxon>
        <taxon>Dothideomycetes</taxon>
        <taxon>Pleosporomycetidae</taxon>
        <taxon>Aulographales</taxon>
        <taxon>Aulographaceae</taxon>
    </lineage>
</organism>
<dbReference type="CDD" id="cd00067">
    <property type="entry name" value="GAL4"/>
    <property type="match status" value="1"/>
</dbReference>
<proteinExistence type="predicted"/>
<feature type="domain" description="Zn(2)-C6 fungal-type" evidence="3">
    <location>
        <begin position="13"/>
        <end position="43"/>
    </location>
</feature>
<dbReference type="PANTHER" id="PTHR47784">
    <property type="entry name" value="STEROL UPTAKE CONTROL PROTEIN 2"/>
    <property type="match status" value="1"/>
</dbReference>
<feature type="compositionally biased region" description="Polar residues" evidence="2">
    <location>
        <begin position="45"/>
        <end position="59"/>
    </location>
</feature>
<evidence type="ECO:0000259" key="3">
    <source>
        <dbReference type="PROSITE" id="PS50048"/>
    </source>
</evidence>
<dbReference type="InterPro" id="IPR036864">
    <property type="entry name" value="Zn2-C6_fun-type_DNA-bd_sf"/>
</dbReference>
<dbReference type="OrthoDB" id="416217at2759"/>
<dbReference type="SMART" id="SM00066">
    <property type="entry name" value="GAL4"/>
    <property type="match status" value="1"/>
</dbReference>
<keyword evidence="1" id="KW-0539">Nucleus</keyword>
<dbReference type="Proteomes" id="UP000800041">
    <property type="component" value="Unassembled WGS sequence"/>
</dbReference>
<protein>
    <recommendedName>
        <fullName evidence="3">Zn(2)-C6 fungal-type domain-containing protein</fullName>
    </recommendedName>
</protein>
<gene>
    <name evidence="4" type="ORF">K402DRAFT_396709</name>
</gene>
<dbReference type="InterPro" id="IPR001138">
    <property type="entry name" value="Zn2Cys6_DnaBD"/>
</dbReference>
<dbReference type="PROSITE" id="PS50048">
    <property type="entry name" value="ZN2_CY6_FUNGAL_2"/>
    <property type="match status" value="1"/>
</dbReference>
<dbReference type="Pfam" id="PF11951">
    <property type="entry name" value="Fungal_trans_2"/>
    <property type="match status" value="1"/>
</dbReference>
<dbReference type="InterPro" id="IPR021858">
    <property type="entry name" value="Fun_TF"/>
</dbReference>
<evidence type="ECO:0000313" key="4">
    <source>
        <dbReference type="EMBL" id="KAF1983465.1"/>
    </source>
</evidence>
<feature type="compositionally biased region" description="Polar residues" evidence="2">
    <location>
        <begin position="66"/>
        <end position="75"/>
    </location>
</feature>
<name>A0A6G1GRA2_9PEZI</name>
<dbReference type="PROSITE" id="PS00463">
    <property type="entry name" value="ZN2_CY6_FUNGAL_1"/>
    <property type="match status" value="1"/>
</dbReference>
<sequence length="414" mass="46171">MPPWIGHKKSKAGCSNCKARKVKCDEVHPTCGACTRHDIPCTWGPASNSGLRSRHSPYSNEEARRTPQSNVSSTPAGDASPPNQDPDLGLAETTERRLLELRLMSHYASNVHEFLPAAHGIAHIFQQSIPVLALKHPFLLYALLAVSALHIKTTRSIKDEADSQEHRLTSISPAEMDQMTNAQTFYFNLALQKQREAVQSLNSDNADAACIATILISNQSFQLSETGSGSSSAVPPLRWLRLAHSTPVIINAAKDMLPAGSVTMNVIDNSRWEESHEDRDNDENRNLLPDLLRDAAETEPEYGPETQAAYGLALNYIGGNLRRIRSGASHQDMARRFSSFPPIMPVRFFELAEEGRPRALIVLAYLFCMMKIAEDEWYFHGVASRQVHGTMALLDSRWHEFMEWPLDYLRGKAT</sequence>
<reference evidence="4" key="1">
    <citation type="journal article" date="2020" name="Stud. Mycol.">
        <title>101 Dothideomycetes genomes: a test case for predicting lifestyles and emergence of pathogens.</title>
        <authorList>
            <person name="Haridas S."/>
            <person name="Albert R."/>
            <person name="Binder M."/>
            <person name="Bloem J."/>
            <person name="Labutti K."/>
            <person name="Salamov A."/>
            <person name="Andreopoulos B."/>
            <person name="Baker S."/>
            <person name="Barry K."/>
            <person name="Bills G."/>
            <person name="Bluhm B."/>
            <person name="Cannon C."/>
            <person name="Castanera R."/>
            <person name="Culley D."/>
            <person name="Daum C."/>
            <person name="Ezra D."/>
            <person name="Gonzalez J."/>
            <person name="Henrissat B."/>
            <person name="Kuo A."/>
            <person name="Liang C."/>
            <person name="Lipzen A."/>
            <person name="Lutzoni F."/>
            <person name="Magnuson J."/>
            <person name="Mondo S."/>
            <person name="Nolan M."/>
            <person name="Ohm R."/>
            <person name="Pangilinan J."/>
            <person name="Park H.-J."/>
            <person name="Ramirez L."/>
            <person name="Alfaro M."/>
            <person name="Sun H."/>
            <person name="Tritt A."/>
            <person name="Yoshinaga Y."/>
            <person name="Zwiers L.-H."/>
            <person name="Turgeon B."/>
            <person name="Goodwin S."/>
            <person name="Spatafora J."/>
            <person name="Crous P."/>
            <person name="Grigoriev I."/>
        </authorList>
    </citation>
    <scope>NUCLEOTIDE SEQUENCE</scope>
    <source>
        <strain evidence="4">CBS 113979</strain>
    </source>
</reference>
<dbReference type="InterPro" id="IPR053157">
    <property type="entry name" value="Sterol_Uptake_Regulator"/>
</dbReference>
<dbReference type="GO" id="GO:0008270">
    <property type="term" value="F:zinc ion binding"/>
    <property type="evidence" value="ECO:0007669"/>
    <property type="project" value="InterPro"/>
</dbReference>
<feature type="region of interest" description="Disordered" evidence="2">
    <location>
        <begin position="45"/>
        <end position="89"/>
    </location>
</feature>
<dbReference type="GO" id="GO:0001228">
    <property type="term" value="F:DNA-binding transcription activator activity, RNA polymerase II-specific"/>
    <property type="evidence" value="ECO:0007669"/>
    <property type="project" value="TreeGrafter"/>
</dbReference>
<dbReference type="Pfam" id="PF00172">
    <property type="entry name" value="Zn_clus"/>
    <property type="match status" value="1"/>
</dbReference>
<dbReference type="PANTHER" id="PTHR47784:SF5">
    <property type="entry name" value="STEROL UPTAKE CONTROL PROTEIN 2"/>
    <property type="match status" value="1"/>
</dbReference>
<evidence type="ECO:0000256" key="2">
    <source>
        <dbReference type="SAM" id="MobiDB-lite"/>
    </source>
</evidence>
<keyword evidence="5" id="KW-1185">Reference proteome</keyword>
<dbReference type="SUPFAM" id="SSF57701">
    <property type="entry name" value="Zn2/Cys6 DNA-binding domain"/>
    <property type="match status" value="1"/>
</dbReference>
<dbReference type="EMBL" id="ML977175">
    <property type="protein sequence ID" value="KAF1983465.1"/>
    <property type="molecule type" value="Genomic_DNA"/>
</dbReference>
<accession>A0A6G1GRA2</accession>
<dbReference type="AlphaFoldDB" id="A0A6G1GRA2"/>
<evidence type="ECO:0000313" key="5">
    <source>
        <dbReference type="Proteomes" id="UP000800041"/>
    </source>
</evidence>